<name>A7MPL4_CROS8</name>
<evidence type="ECO:0000256" key="1">
    <source>
        <dbReference type="SAM" id="Phobius"/>
    </source>
</evidence>
<evidence type="ECO:0000313" key="2">
    <source>
        <dbReference type="EMBL" id="ABU75411.1"/>
    </source>
</evidence>
<gene>
    <name evidence="2" type="ordered locus">ESA_00106</name>
</gene>
<dbReference type="EMBL" id="CP000783">
    <property type="protein sequence ID" value="ABU75411.1"/>
    <property type="molecule type" value="Genomic_DNA"/>
</dbReference>
<keyword evidence="1" id="KW-0812">Transmembrane</keyword>
<keyword evidence="3" id="KW-1185">Reference proteome</keyword>
<protein>
    <submittedName>
        <fullName evidence="2">Uncharacterized protein</fullName>
    </submittedName>
</protein>
<evidence type="ECO:0000313" key="3">
    <source>
        <dbReference type="Proteomes" id="UP000000260"/>
    </source>
</evidence>
<sequence>MRFLAKCVSKDDLRAPRSAAEFIQSGQTQGDLMPRISTLTRYLPGWLLFLAVLISACSLVGNYQPRAHAQLTDLMAAHLQFIDDFTAPSGVLDTAALEDADHTLQLRFAAALTYAESLGDPLRTDNLRLLQSVYQEDHARLLRQHRPFTPAQAALWRDQARLAYLEAVRGECRRPASPCE</sequence>
<dbReference type="Proteomes" id="UP000000260">
    <property type="component" value="Chromosome"/>
</dbReference>
<dbReference type="AlphaFoldDB" id="A7MPL4"/>
<keyword evidence="1" id="KW-1133">Transmembrane helix</keyword>
<keyword evidence="1" id="KW-0472">Membrane</keyword>
<dbReference type="KEGG" id="esa:ESA_00106"/>
<reference evidence="2 3" key="1">
    <citation type="journal article" date="2010" name="PLoS ONE">
        <title>Genome sequence of Cronobacter sakazakii BAA-894 and comparative genomic hybridization analysis with other Cronobacter species.</title>
        <authorList>
            <person name="Kucerova E."/>
            <person name="Clifton S.W."/>
            <person name="Xia X.Q."/>
            <person name="Long F."/>
            <person name="Porwollik S."/>
            <person name="Fulton L."/>
            <person name="Fronick C."/>
            <person name="Minx P."/>
            <person name="Kyung K."/>
            <person name="Warren W."/>
            <person name="Fulton R."/>
            <person name="Feng D."/>
            <person name="Wollam A."/>
            <person name="Shah N."/>
            <person name="Bhonagiri V."/>
            <person name="Nash W.E."/>
            <person name="Hallsworth-Pepin K."/>
            <person name="Wilson R.K."/>
            <person name="McClelland M."/>
            <person name="Forsythe S.J."/>
        </authorList>
    </citation>
    <scope>NUCLEOTIDE SEQUENCE [LARGE SCALE GENOMIC DNA]</scope>
    <source>
        <strain evidence="2 3">ATCC BAA-894</strain>
    </source>
</reference>
<feature type="transmembrane region" description="Helical" evidence="1">
    <location>
        <begin position="42"/>
        <end position="61"/>
    </location>
</feature>
<dbReference type="HOGENOM" id="CLU_1493848_0_0_6"/>
<accession>A7MPL4</accession>
<proteinExistence type="predicted"/>
<organism evidence="2 3">
    <name type="scientific">Cronobacter sakazakii (strain ATCC BAA-894)</name>
    <name type="common">Enterobacter sakazakii</name>
    <dbReference type="NCBI Taxonomy" id="290339"/>
    <lineage>
        <taxon>Bacteria</taxon>
        <taxon>Pseudomonadati</taxon>
        <taxon>Pseudomonadota</taxon>
        <taxon>Gammaproteobacteria</taxon>
        <taxon>Enterobacterales</taxon>
        <taxon>Enterobacteriaceae</taxon>
        <taxon>Cronobacter</taxon>
    </lineage>
</organism>